<dbReference type="HOGENOM" id="CLU_1704118_0_0_1"/>
<dbReference type="Proteomes" id="UP000027238">
    <property type="component" value="Unassembled WGS sequence"/>
</dbReference>
<accession>A0A066Y1S2</accession>
<gene>
    <name evidence="1" type="ORF">CSUB01_09725</name>
</gene>
<dbReference type="EMBL" id="JMSE01000038">
    <property type="protein sequence ID" value="KDN72140.1"/>
    <property type="molecule type" value="Genomic_DNA"/>
</dbReference>
<comment type="caution">
    <text evidence="1">The sequence shown here is derived from an EMBL/GenBank/DDBJ whole genome shotgun (WGS) entry which is preliminary data.</text>
</comment>
<sequence length="154" mass="16547">MLARAVQWRPDLRGVACDAADMHQAAVPPLLRPVPDRELAPPDRVRQIHIQHGIGAWFCTRAVAGLGFEDPSARDDNIDLREGSQSLVSELHELWPGGHIGGLEQGRGPVRLLQIGVLGQEGGCAGTESKVAYHEGAAALKENFGEGKVDAYEV</sequence>
<evidence type="ECO:0000313" key="1">
    <source>
        <dbReference type="EMBL" id="KDN72140.1"/>
    </source>
</evidence>
<dbReference type="AlphaFoldDB" id="A0A066Y1S2"/>
<organism evidence="1 2">
    <name type="scientific">Colletotrichum sublineola</name>
    <name type="common">Sorghum anthracnose fungus</name>
    <dbReference type="NCBI Taxonomy" id="1173701"/>
    <lineage>
        <taxon>Eukaryota</taxon>
        <taxon>Fungi</taxon>
        <taxon>Dikarya</taxon>
        <taxon>Ascomycota</taxon>
        <taxon>Pezizomycotina</taxon>
        <taxon>Sordariomycetes</taxon>
        <taxon>Hypocreomycetidae</taxon>
        <taxon>Glomerellales</taxon>
        <taxon>Glomerellaceae</taxon>
        <taxon>Colletotrichum</taxon>
        <taxon>Colletotrichum graminicola species complex</taxon>
    </lineage>
</organism>
<evidence type="ECO:0000313" key="2">
    <source>
        <dbReference type="Proteomes" id="UP000027238"/>
    </source>
</evidence>
<name>A0A066Y1S2_COLSU</name>
<proteinExistence type="predicted"/>
<reference evidence="2" key="1">
    <citation type="journal article" date="2014" name="Genome Announc.">
        <title>Draft genome sequence of Colletotrichum sublineola, a destructive pathogen of cultivated sorghum.</title>
        <authorList>
            <person name="Baroncelli R."/>
            <person name="Sanz-Martin J.M."/>
            <person name="Rech G.E."/>
            <person name="Sukno S.A."/>
            <person name="Thon M.R."/>
        </authorList>
    </citation>
    <scope>NUCLEOTIDE SEQUENCE [LARGE SCALE GENOMIC DNA]</scope>
    <source>
        <strain evidence="2">TX430BB</strain>
    </source>
</reference>
<protein>
    <submittedName>
        <fullName evidence="1">Uncharacterized protein</fullName>
    </submittedName>
</protein>
<keyword evidence="2" id="KW-1185">Reference proteome</keyword>